<evidence type="ECO:0000313" key="7">
    <source>
        <dbReference type="EMBL" id="KKN40141.1"/>
    </source>
</evidence>
<dbReference type="SUPFAM" id="SSF88659">
    <property type="entry name" value="Sigma3 and sigma4 domains of RNA polymerase sigma factors"/>
    <property type="match status" value="1"/>
</dbReference>
<feature type="domain" description="RNA polymerase sigma-70 region 2" evidence="5">
    <location>
        <begin position="3"/>
        <end position="67"/>
    </location>
</feature>
<evidence type="ECO:0008006" key="8">
    <source>
        <dbReference type="Google" id="ProtNLM"/>
    </source>
</evidence>
<name>A0A0F9SSW7_9ZZZZ</name>
<protein>
    <recommendedName>
        <fullName evidence="8">RNA polymerase sigma-70 region 2 domain-containing protein</fullName>
    </recommendedName>
</protein>
<dbReference type="InterPro" id="IPR014284">
    <property type="entry name" value="RNA_pol_sigma-70_dom"/>
</dbReference>
<accession>A0A0F9SSW7</accession>
<dbReference type="Pfam" id="PF04545">
    <property type="entry name" value="Sigma70_r4"/>
    <property type="match status" value="1"/>
</dbReference>
<organism evidence="7">
    <name type="scientific">marine sediment metagenome</name>
    <dbReference type="NCBI Taxonomy" id="412755"/>
    <lineage>
        <taxon>unclassified sequences</taxon>
        <taxon>metagenomes</taxon>
        <taxon>ecological metagenomes</taxon>
    </lineage>
</organism>
<keyword evidence="1" id="KW-0805">Transcription regulation</keyword>
<gene>
    <name evidence="7" type="ORF">LCGC14_0736390</name>
</gene>
<keyword evidence="4" id="KW-0804">Transcription</keyword>
<dbReference type="Pfam" id="PF04542">
    <property type="entry name" value="Sigma70_r2"/>
    <property type="match status" value="1"/>
</dbReference>
<dbReference type="NCBIfam" id="TIGR02937">
    <property type="entry name" value="sigma70-ECF"/>
    <property type="match status" value="1"/>
</dbReference>
<dbReference type="GO" id="GO:0006352">
    <property type="term" value="P:DNA-templated transcription initiation"/>
    <property type="evidence" value="ECO:0007669"/>
    <property type="project" value="InterPro"/>
</dbReference>
<dbReference type="InterPro" id="IPR013324">
    <property type="entry name" value="RNA_pol_sigma_r3/r4-like"/>
</dbReference>
<dbReference type="Gene3D" id="1.10.1740.10">
    <property type="match status" value="1"/>
</dbReference>
<evidence type="ECO:0000256" key="1">
    <source>
        <dbReference type="ARBA" id="ARBA00023015"/>
    </source>
</evidence>
<dbReference type="SUPFAM" id="SSF88946">
    <property type="entry name" value="Sigma2 domain of RNA polymerase sigma factors"/>
    <property type="match status" value="1"/>
</dbReference>
<evidence type="ECO:0000259" key="5">
    <source>
        <dbReference type="Pfam" id="PF04542"/>
    </source>
</evidence>
<dbReference type="GO" id="GO:0003677">
    <property type="term" value="F:DNA binding"/>
    <property type="evidence" value="ECO:0007669"/>
    <property type="project" value="UniProtKB-KW"/>
</dbReference>
<dbReference type="PANTHER" id="PTHR30385">
    <property type="entry name" value="SIGMA FACTOR F FLAGELLAR"/>
    <property type="match status" value="1"/>
</dbReference>
<dbReference type="GO" id="GO:0016987">
    <property type="term" value="F:sigma factor activity"/>
    <property type="evidence" value="ECO:0007669"/>
    <property type="project" value="UniProtKB-KW"/>
</dbReference>
<reference evidence="7" key="1">
    <citation type="journal article" date="2015" name="Nature">
        <title>Complex archaea that bridge the gap between prokaryotes and eukaryotes.</title>
        <authorList>
            <person name="Spang A."/>
            <person name="Saw J.H."/>
            <person name="Jorgensen S.L."/>
            <person name="Zaremba-Niedzwiedzka K."/>
            <person name="Martijn J."/>
            <person name="Lind A.E."/>
            <person name="van Eijk R."/>
            <person name="Schleper C."/>
            <person name="Guy L."/>
            <person name="Ettema T.J."/>
        </authorList>
    </citation>
    <scope>NUCLEOTIDE SEQUENCE</scope>
</reference>
<dbReference type="InterPro" id="IPR007627">
    <property type="entry name" value="RNA_pol_sigma70_r2"/>
</dbReference>
<evidence type="ECO:0000259" key="6">
    <source>
        <dbReference type="Pfam" id="PF04545"/>
    </source>
</evidence>
<dbReference type="InterPro" id="IPR007630">
    <property type="entry name" value="RNA_pol_sigma70_r4"/>
</dbReference>
<proteinExistence type="predicted"/>
<feature type="domain" description="RNA polymerase sigma-70 region 4" evidence="6">
    <location>
        <begin position="108"/>
        <end position="153"/>
    </location>
</feature>
<keyword evidence="2" id="KW-0731">Sigma factor</keyword>
<dbReference type="AlphaFoldDB" id="A0A0F9SSW7"/>
<keyword evidence="3" id="KW-0238">DNA-binding</keyword>
<sequence>MLEWITGIAKHVASRYHVQDYRDLIGAGWIGYDRAQRRFDPGRGVKFITFAFPRIRGAMLDQLRAERGARRAGFEQRSQLQHLAEDGLWVRAPSCSPAIDAEDHVQFALRMLPGRDRIVLRRLSRGETQREVGASLGVTESRVCQLRKRALDRARRHAVT</sequence>
<dbReference type="Gene3D" id="1.20.140.160">
    <property type="match status" value="1"/>
</dbReference>
<comment type="caution">
    <text evidence="7">The sequence shown here is derived from an EMBL/GenBank/DDBJ whole genome shotgun (WGS) entry which is preliminary data.</text>
</comment>
<evidence type="ECO:0000256" key="2">
    <source>
        <dbReference type="ARBA" id="ARBA00023082"/>
    </source>
</evidence>
<dbReference type="InterPro" id="IPR013325">
    <property type="entry name" value="RNA_pol_sigma_r2"/>
</dbReference>
<dbReference type="EMBL" id="LAZR01001722">
    <property type="protein sequence ID" value="KKN40141.1"/>
    <property type="molecule type" value="Genomic_DNA"/>
</dbReference>
<evidence type="ECO:0000256" key="3">
    <source>
        <dbReference type="ARBA" id="ARBA00023125"/>
    </source>
</evidence>
<evidence type="ECO:0000256" key="4">
    <source>
        <dbReference type="ARBA" id="ARBA00023163"/>
    </source>
</evidence>